<keyword evidence="2" id="KW-0812">Transmembrane</keyword>
<proteinExistence type="predicted"/>
<dbReference type="RefSeq" id="WP_309394812.1">
    <property type="nucleotide sequence ID" value="NZ_JADBEO010000072.1"/>
</dbReference>
<feature type="compositionally biased region" description="Pro residues" evidence="1">
    <location>
        <begin position="186"/>
        <end position="199"/>
    </location>
</feature>
<dbReference type="PANTHER" id="PTHR38588:SF1">
    <property type="entry name" value="BLL0334 PROTEIN"/>
    <property type="match status" value="1"/>
</dbReference>
<dbReference type="Pfam" id="PF06240">
    <property type="entry name" value="COXG"/>
    <property type="match status" value="1"/>
</dbReference>
<keyword evidence="2" id="KW-1133">Transmembrane helix</keyword>
<feature type="region of interest" description="Disordered" evidence="1">
    <location>
        <begin position="152"/>
        <end position="207"/>
    </location>
</feature>
<dbReference type="EMBL" id="JADBEO010000072">
    <property type="protein sequence ID" value="MDR4308779.1"/>
    <property type="molecule type" value="Genomic_DNA"/>
</dbReference>
<organism evidence="3 4">
    <name type="scientific">Chelatococcus sambhunathii</name>
    <dbReference type="NCBI Taxonomy" id="363953"/>
    <lineage>
        <taxon>Bacteria</taxon>
        <taxon>Pseudomonadati</taxon>
        <taxon>Pseudomonadota</taxon>
        <taxon>Alphaproteobacteria</taxon>
        <taxon>Hyphomicrobiales</taxon>
        <taxon>Chelatococcaceae</taxon>
        <taxon>Chelatococcus</taxon>
    </lineage>
</organism>
<dbReference type="SUPFAM" id="SSF55961">
    <property type="entry name" value="Bet v1-like"/>
    <property type="match status" value="1"/>
</dbReference>
<name>A0ABU1DLC5_9HYPH</name>
<evidence type="ECO:0000256" key="2">
    <source>
        <dbReference type="SAM" id="Phobius"/>
    </source>
</evidence>
<evidence type="ECO:0000313" key="4">
    <source>
        <dbReference type="Proteomes" id="UP001181622"/>
    </source>
</evidence>
<keyword evidence="2" id="KW-0472">Membrane</keyword>
<dbReference type="InterPro" id="IPR010419">
    <property type="entry name" value="CO_DH_gsu"/>
</dbReference>
<accession>A0ABU1DLC5</accession>
<dbReference type="PANTHER" id="PTHR38588">
    <property type="entry name" value="BLL0334 PROTEIN"/>
    <property type="match status" value="1"/>
</dbReference>
<gene>
    <name evidence="3" type="ORF">IHQ68_19330</name>
</gene>
<sequence length="257" mass="26168">MDISGSHRIPAARAAVWAALRDPETLRACLPDCERLERTDDGAFAGIIAVKVGPIRTRISGTAEISAIDAPSRFVVSARGEDAAAGGGEGSGEVTLEENGDATVLDYSGRVEAHGKLSQLGQRLLSGVFRKTIETFAENLSARLAGAGFAAEPGLAPETSPPLPEAPPLVHEEPAEPSTPVLDAPPLSPGVPPPAPETPIAPTATPAVPDPAAIAAADVVEGQATGSSVTTRIMLVAAIVVVVGALIYYMLLQAPPG</sequence>
<dbReference type="Proteomes" id="UP001181622">
    <property type="component" value="Unassembled WGS sequence"/>
</dbReference>
<dbReference type="Gene3D" id="3.30.530.20">
    <property type="match status" value="1"/>
</dbReference>
<evidence type="ECO:0000313" key="3">
    <source>
        <dbReference type="EMBL" id="MDR4308779.1"/>
    </source>
</evidence>
<evidence type="ECO:0000256" key="1">
    <source>
        <dbReference type="SAM" id="MobiDB-lite"/>
    </source>
</evidence>
<keyword evidence="4" id="KW-1185">Reference proteome</keyword>
<protein>
    <submittedName>
        <fullName evidence="3">Carbon monoxide dehydrogenase subunit G</fullName>
    </submittedName>
</protein>
<reference evidence="3" key="1">
    <citation type="submission" date="2020-10" db="EMBL/GenBank/DDBJ databases">
        <authorList>
            <person name="Abbas A."/>
            <person name="Razzaq R."/>
            <person name="Waqas M."/>
            <person name="Abbas N."/>
            <person name="Nielsen T.K."/>
            <person name="Hansen L.H."/>
            <person name="Hussain S."/>
            <person name="Shahid M."/>
        </authorList>
    </citation>
    <scope>NUCLEOTIDE SEQUENCE</scope>
    <source>
        <strain evidence="3">S14</strain>
    </source>
</reference>
<comment type="caution">
    <text evidence="3">The sequence shown here is derived from an EMBL/GenBank/DDBJ whole genome shotgun (WGS) entry which is preliminary data.</text>
</comment>
<dbReference type="CDD" id="cd05018">
    <property type="entry name" value="CoxG"/>
    <property type="match status" value="1"/>
</dbReference>
<feature type="transmembrane region" description="Helical" evidence="2">
    <location>
        <begin position="233"/>
        <end position="251"/>
    </location>
</feature>
<dbReference type="InterPro" id="IPR023393">
    <property type="entry name" value="START-like_dom_sf"/>
</dbReference>